<accession>B4N9T5</accession>
<dbReference type="Gene3D" id="3.30.60.30">
    <property type="match status" value="1"/>
</dbReference>
<sequence>MVLLLIYEGFQPASQRNSTLVRDCSNRCTWRARCSPYYKSLVWTIVNGVCRVYQNGCIFGSENCMRVNQCLEPMVAVDRCSSQCAAVTCPTTGPQVCGWFPYVDANGNNKERQLTFTNRCLLNVYSCLSGEAYVGEPTQGPCQ</sequence>
<dbReference type="Proteomes" id="UP000007798">
    <property type="component" value="Unassembled WGS sequence"/>
</dbReference>
<evidence type="ECO:0000313" key="2">
    <source>
        <dbReference type="Proteomes" id="UP000007798"/>
    </source>
</evidence>
<evidence type="ECO:0000313" key="1">
    <source>
        <dbReference type="EMBL" id="EDW80650.2"/>
    </source>
</evidence>
<dbReference type="FunCoup" id="B4N9T5">
    <property type="interactions" value="90"/>
</dbReference>
<gene>
    <name evidence="1" type="primary">Dwil\GK11453</name>
    <name evidence="1" type="ORF">Dwil_GK11453</name>
</gene>
<organism evidence="1 2">
    <name type="scientific">Drosophila willistoni</name>
    <name type="common">Fruit fly</name>
    <dbReference type="NCBI Taxonomy" id="7260"/>
    <lineage>
        <taxon>Eukaryota</taxon>
        <taxon>Metazoa</taxon>
        <taxon>Ecdysozoa</taxon>
        <taxon>Arthropoda</taxon>
        <taxon>Hexapoda</taxon>
        <taxon>Insecta</taxon>
        <taxon>Pterygota</taxon>
        <taxon>Neoptera</taxon>
        <taxon>Endopterygota</taxon>
        <taxon>Diptera</taxon>
        <taxon>Brachycera</taxon>
        <taxon>Muscomorpha</taxon>
        <taxon>Ephydroidea</taxon>
        <taxon>Drosophilidae</taxon>
        <taxon>Drosophila</taxon>
        <taxon>Sophophora</taxon>
    </lineage>
</organism>
<proteinExistence type="predicted"/>
<keyword evidence="2" id="KW-1185">Reference proteome</keyword>
<dbReference type="EMBL" id="CH964232">
    <property type="protein sequence ID" value="EDW80650.2"/>
    <property type="molecule type" value="Genomic_DNA"/>
</dbReference>
<protein>
    <recommendedName>
        <fullName evidence="3">Kazal-like domain-containing protein</fullName>
    </recommendedName>
</protein>
<dbReference type="OrthoDB" id="7886846at2759"/>
<reference evidence="1 2" key="1">
    <citation type="journal article" date="2007" name="Nature">
        <title>Evolution of genes and genomes on the Drosophila phylogeny.</title>
        <authorList>
            <consortium name="Drosophila 12 Genomes Consortium"/>
            <person name="Clark A.G."/>
            <person name="Eisen M.B."/>
            <person name="Smith D.R."/>
            <person name="Bergman C.M."/>
            <person name="Oliver B."/>
            <person name="Markow T.A."/>
            <person name="Kaufman T.C."/>
            <person name="Kellis M."/>
            <person name="Gelbart W."/>
            <person name="Iyer V.N."/>
            <person name="Pollard D.A."/>
            <person name="Sackton T.B."/>
            <person name="Larracuente A.M."/>
            <person name="Singh N.D."/>
            <person name="Abad J.P."/>
            <person name="Abt D.N."/>
            <person name="Adryan B."/>
            <person name="Aguade M."/>
            <person name="Akashi H."/>
            <person name="Anderson W.W."/>
            <person name="Aquadro C.F."/>
            <person name="Ardell D.H."/>
            <person name="Arguello R."/>
            <person name="Artieri C.G."/>
            <person name="Barbash D.A."/>
            <person name="Barker D."/>
            <person name="Barsanti P."/>
            <person name="Batterham P."/>
            <person name="Batzoglou S."/>
            <person name="Begun D."/>
            <person name="Bhutkar A."/>
            <person name="Blanco E."/>
            <person name="Bosak S.A."/>
            <person name="Bradley R.K."/>
            <person name="Brand A.D."/>
            <person name="Brent M.R."/>
            <person name="Brooks A.N."/>
            <person name="Brown R.H."/>
            <person name="Butlin R.K."/>
            <person name="Caggese C."/>
            <person name="Calvi B.R."/>
            <person name="Bernardo de Carvalho A."/>
            <person name="Caspi A."/>
            <person name="Castrezana S."/>
            <person name="Celniker S.E."/>
            <person name="Chang J.L."/>
            <person name="Chapple C."/>
            <person name="Chatterji S."/>
            <person name="Chinwalla A."/>
            <person name="Civetta A."/>
            <person name="Clifton S.W."/>
            <person name="Comeron J.M."/>
            <person name="Costello J.C."/>
            <person name="Coyne J.A."/>
            <person name="Daub J."/>
            <person name="David R.G."/>
            <person name="Delcher A.L."/>
            <person name="Delehaunty K."/>
            <person name="Do C.B."/>
            <person name="Ebling H."/>
            <person name="Edwards K."/>
            <person name="Eickbush T."/>
            <person name="Evans J.D."/>
            <person name="Filipski A."/>
            <person name="Findeiss S."/>
            <person name="Freyhult E."/>
            <person name="Fulton L."/>
            <person name="Fulton R."/>
            <person name="Garcia A.C."/>
            <person name="Gardiner A."/>
            <person name="Garfield D.A."/>
            <person name="Garvin B.E."/>
            <person name="Gibson G."/>
            <person name="Gilbert D."/>
            <person name="Gnerre S."/>
            <person name="Godfrey J."/>
            <person name="Good R."/>
            <person name="Gotea V."/>
            <person name="Gravely B."/>
            <person name="Greenberg A.J."/>
            <person name="Griffiths-Jones S."/>
            <person name="Gross S."/>
            <person name="Guigo R."/>
            <person name="Gustafson E.A."/>
            <person name="Haerty W."/>
            <person name="Hahn M.W."/>
            <person name="Halligan D.L."/>
            <person name="Halpern A.L."/>
            <person name="Halter G.M."/>
            <person name="Han M.V."/>
            <person name="Heger A."/>
            <person name="Hillier L."/>
            <person name="Hinrichs A.S."/>
            <person name="Holmes I."/>
            <person name="Hoskins R.A."/>
            <person name="Hubisz M.J."/>
            <person name="Hultmark D."/>
            <person name="Huntley M.A."/>
            <person name="Jaffe D.B."/>
            <person name="Jagadeeshan S."/>
            <person name="Jeck W.R."/>
            <person name="Johnson J."/>
            <person name="Jones C.D."/>
            <person name="Jordan W.C."/>
            <person name="Karpen G.H."/>
            <person name="Kataoka E."/>
            <person name="Keightley P.D."/>
            <person name="Kheradpour P."/>
            <person name="Kirkness E.F."/>
            <person name="Koerich L.B."/>
            <person name="Kristiansen K."/>
            <person name="Kudrna D."/>
            <person name="Kulathinal R.J."/>
            <person name="Kumar S."/>
            <person name="Kwok R."/>
            <person name="Lander E."/>
            <person name="Langley C.H."/>
            <person name="Lapoint R."/>
            <person name="Lazzaro B.P."/>
            <person name="Lee S.J."/>
            <person name="Levesque L."/>
            <person name="Li R."/>
            <person name="Lin C.F."/>
            <person name="Lin M.F."/>
            <person name="Lindblad-Toh K."/>
            <person name="Llopart A."/>
            <person name="Long M."/>
            <person name="Low L."/>
            <person name="Lozovsky E."/>
            <person name="Lu J."/>
            <person name="Luo M."/>
            <person name="Machado C.A."/>
            <person name="Makalowski W."/>
            <person name="Marzo M."/>
            <person name="Matsuda M."/>
            <person name="Matzkin L."/>
            <person name="McAllister B."/>
            <person name="McBride C.S."/>
            <person name="McKernan B."/>
            <person name="McKernan K."/>
            <person name="Mendez-Lago M."/>
            <person name="Minx P."/>
            <person name="Mollenhauer M.U."/>
            <person name="Montooth K."/>
            <person name="Mount S.M."/>
            <person name="Mu X."/>
            <person name="Myers E."/>
            <person name="Negre B."/>
            <person name="Newfeld S."/>
            <person name="Nielsen R."/>
            <person name="Noor M.A."/>
            <person name="O'Grady P."/>
            <person name="Pachter L."/>
            <person name="Papaceit M."/>
            <person name="Parisi M.J."/>
            <person name="Parisi M."/>
            <person name="Parts L."/>
            <person name="Pedersen J.S."/>
            <person name="Pesole G."/>
            <person name="Phillippy A.M."/>
            <person name="Ponting C.P."/>
            <person name="Pop M."/>
            <person name="Porcelli D."/>
            <person name="Powell J.R."/>
            <person name="Prohaska S."/>
            <person name="Pruitt K."/>
            <person name="Puig M."/>
            <person name="Quesneville H."/>
            <person name="Ram K.R."/>
            <person name="Rand D."/>
            <person name="Rasmussen M.D."/>
            <person name="Reed L.K."/>
            <person name="Reenan R."/>
            <person name="Reily A."/>
            <person name="Remington K.A."/>
            <person name="Rieger T.T."/>
            <person name="Ritchie M.G."/>
            <person name="Robin C."/>
            <person name="Rogers Y.H."/>
            <person name="Rohde C."/>
            <person name="Rozas J."/>
            <person name="Rubenfield M.J."/>
            <person name="Ruiz A."/>
            <person name="Russo S."/>
            <person name="Salzberg S.L."/>
            <person name="Sanchez-Gracia A."/>
            <person name="Saranga D.J."/>
            <person name="Sato H."/>
            <person name="Schaeffer S.W."/>
            <person name="Schatz M.C."/>
            <person name="Schlenke T."/>
            <person name="Schwartz R."/>
            <person name="Segarra C."/>
            <person name="Singh R.S."/>
            <person name="Sirot L."/>
            <person name="Sirota M."/>
            <person name="Sisneros N.B."/>
            <person name="Smith C.D."/>
            <person name="Smith T.F."/>
            <person name="Spieth J."/>
            <person name="Stage D.E."/>
            <person name="Stark A."/>
            <person name="Stephan W."/>
            <person name="Strausberg R.L."/>
            <person name="Strempel S."/>
            <person name="Sturgill D."/>
            <person name="Sutton G."/>
            <person name="Sutton G.G."/>
            <person name="Tao W."/>
            <person name="Teichmann S."/>
            <person name="Tobari Y.N."/>
            <person name="Tomimura Y."/>
            <person name="Tsolas J.M."/>
            <person name="Valente V.L."/>
            <person name="Venter E."/>
            <person name="Venter J.C."/>
            <person name="Vicario S."/>
            <person name="Vieira F.G."/>
            <person name="Vilella A.J."/>
            <person name="Villasante A."/>
            <person name="Walenz B."/>
            <person name="Wang J."/>
            <person name="Wasserman M."/>
            <person name="Watts T."/>
            <person name="Wilson D."/>
            <person name="Wilson R.K."/>
            <person name="Wing R.A."/>
            <person name="Wolfner M.F."/>
            <person name="Wong A."/>
            <person name="Wong G.K."/>
            <person name="Wu C.I."/>
            <person name="Wu G."/>
            <person name="Yamamoto D."/>
            <person name="Yang H.P."/>
            <person name="Yang S.P."/>
            <person name="Yorke J.A."/>
            <person name="Yoshida K."/>
            <person name="Zdobnov E."/>
            <person name="Zhang P."/>
            <person name="Zhang Y."/>
            <person name="Zimin A.V."/>
            <person name="Baldwin J."/>
            <person name="Abdouelleil A."/>
            <person name="Abdulkadir J."/>
            <person name="Abebe A."/>
            <person name="Abera B."/>
            <person name="Abreu J."/>
            <person name="Acer S.C."/>
            <person name="Aftuck L."/>
            <person name="Alexander A."/>
            <person name="An P."/>
            <person name="Anderson E."/>
            <person name="Anderson S."/>
            <person name="Arachi H."/>
            <person name="Azer M."/>
            <person name="Bachantsang P."/>
            <person name="Barry A."/>
            <person name="Bayul T."/>
            <person name="Berlin A."/>
            <person name="Bessette D."/>
            <person name="Bloom T."/>
            <person name="Blye J."/>
            <person name="Boguslavskiy L."/>
            <person name="Bonnet C."/>
            <person name="Boukhgalter B."/>
            <person name="Bourzgui I."/>
            <person name="Brown A."/>
            <person name="Cahill P."/>
            <person name="Channer S."/>
            <person name="Cheshatsang Y."/>
            <person name="Chuda L."/>
            <person name="Citroen M."/>
            <person name="Collymore A."/>
            <person name="Cooke P."/>
            <person name="Costello M."/>
            <person name="D'Aco K."/>
            <person name="Daza R."/>
            <person name="De Haan G."/>
            <person name="DeGray S."/>
            <person name="DeMaso C."/>
            <person name="Dhargay N."/>
            <person name="Dooley K."/>
            <person name="Dooley E."/>
            <person name="Doricent M."/>
            <person name="Dorje P."/>
            <person name="Dorjee K."/>
            <person name="Dupes A."/>
            <person name="Elong R."/>
            <person name="Falk J."/>
            <person name="Farina A."/>
            <person name="Faro S."/>
            <person name="Ferguson D."/>
            <person name="Fisher S."/>
            <person name="Foley C.D."/>
            <person name="Franke A."/>
            <person name="Friedrich D."/>
            <person name="Gadbois L."/>
            <person name="Gearin G."/>
            <person name="Gearin C.R."/>
            <person name="Giannoukos G."/>
            <person name="Goode T."/>
            <person name="Graham J."/>
            <person name="Grandbois E."/>
            <person name="Grewal S."/>
            <person name="Gyaltsen K."/>
            <person name="Hafez N."/>
            <person name="Hagos B."/>
            <person name="Hall J."/>
            <person name="Henson C."/>
            <person name="Hollinger A."/>
            <person name="Honan T."/>
            <person name="Huard M.D."/>
            <person name="Hughes L."/>
            <person name="Hurhula B."/>
            <person name="Husby M.E."/>
            <person name="Kamat A."/>
            <person name="Kanga B."/>
            <person name="Kashin S."/>
            <person name="Khazanovich D."/>
            <person name="Kisner P."/>
            <person name="Lance K."/>
            <person name="Lara M."/>
            <person name="Lee W."/>
            <person name="Lennon N."/>
            <person name="Letendre F."/>
            <person name="LeVine R."/>
            <person name="Lipovsky A."/>
            <person name="Liu X."/>
            <person name="Liu J."/>
            <person name="Liu S."/>
            <person name="Lokyitsang T."/>
            <person name="Lokyitsang Y."/>
            <person name="Lubonja R."/>
            <person name="Lui A."/>
            <person name="MacDonald P."/>
            <person name="Magnisalis V."/>
            <person name="Maru K."/>
            <person name="Matthews C."/>
            <person name="McCusker W."/>
            <person name="McDonough S."/>
            <person name="Mehta T."/>
            <person name="Meldrim J."/>
            <person name="Meneus L."/>
            <person name="Mihai O."/>
            <person name="Mihalev A."/>
            <person name="Mihova T."/>
            <person name="Mittelman R."/>
            <person name="Mlenga V."/>
            <person name="Montmayeur A."/>
            <person name="Mulrain L."/>
            <person name="Navidi A."/>
            <person name="Naylor J."/>
            <person name="Negash T."/>
            <person name="Nguyen T."/>
            <person name="Nguyen N."/>
            <person name="Nicol R."/>
            <person name="Norbu C."/>
            <person name="Norbu N."/>
            <person name="Novod N."/>
            <person name="O'Neill B."/>
            <person name="Osman S."/>
            <person name="Markiewicz E."/>
            <person name="Oyono O.L."/>
            <person name="Patti C."/>
            <person name="Phunkhang P."/>
            <person name="Pierre F."/>
            <person name="Priest M."/>
            <person name="Raghuraman S."/>
            <person name="Rege F."/>
            <person name="Reyes R."/>
            <person name="Rise C."/>
            <person name="Rogov P."/>
            <person name="Ross K."/>
            <person name="Ryan E."/>
            <person name="Settipalli S."/>
            <person name="Shea T."/>
            <person name="Sherpa N."/>
            <person name="Shi L."/>
            <person name="Shih D."/>
            <person name="Sparrow T."/>
            <person name="Spaulding J."/>
            <person name="Stalker J."/>
            <person name="Stange-Thomann N."/>
            <person name="Stavropoulos S."/>
            <person name="Stone C."/>
            <person name="Strader C."/>
            <person name="Tesfaye S."/>
            <person name="Thomson T."/>
            <person name="Thoulutsang Y."/>
            <person name="Thoulutsang D."/>
            <person name="Topham K."/>
            <person name="Topping I."/>
            <person name="Tsamla T."/>
            <person name="Vassiliev H."/>
            <person name="Vo A."/>
            <person name="Wangchuk T."/>
            <person name="Wangdi T."/>
            <person name="Weiand M."/>
            <person name="Wilkinson J."/>
            <person name="Wilson A."/>
            <person name="Yadav S."/>
            <person name="Young G."/>
            <person name="Yu Q."/>
            <person name="Zembek L."/>
            <person name="Zhong D."/>
            <person name="Zimmer A."/>
            <person name="Zwirko Z."/>
            <person name="Jaffe D.B."/>
            <person name="Alvarez P."/>
            <person name="Brockman W."/>
            <person name="Butler J."/>
            <person name="Chin C."/>
            <person name="Gnerre S."/>
            <person name="Grabherr M."/>
            <person name="Kleber M."/>
            <person name="Mauceli E."/>
            <person name="MacCallum I."/>
        </authorList>
    </citation>
    <scope>NUCLEOTIDE SEQUENCE [LARGE SCALE GENOMIC DNA]</scope>
    <source>
        <strain evidence="2">Tucson 14030-0811.24</strain>
    </source>
</reference>
<evidence type="ECO:0008006" key="3">
    <source>
        <dbReference type="Google" id="ProtNLM"/>
    </source>
</evidence>
<dbReference type="GO" id="GO:0007618">
    <property type="term" value="P:mating"/>
    <property type="evidence" value="ECO:0007669"/>
    <property type="project" value="EnsemblMetazoa"/>
</dbReference>
<dbReference type="AlphaFoldDB" id="B4N9T5"/>
<name>B4N9T5_DROWI</name>
<dbReference type="InParanoid" id="B4N9T5"/>
<dbReference type="HOGENOM" id="CLU_130594_0_0_1"/>